<keyword evidence="5 8" id="KW-0648">Protein biosynthesis</keyword>
<dbReference type="Pfam" id="PF01425">
    <property type="entry name" value="Amidase"/>
    <property type="match status" value="1"/>
</dbReference>
<dbReference type="PANTHER" id="PTHR11895">
    <property type="entry name" value="TRANSAMIDASE"/>
    <property type="match status" value="1"/>
</dbReference>
<evidence type="ECO:0000256" key="5">
    <source>
        <dbReference type="ARBA" id="ARBA00022917"/>
    </source>
</evidence>
<comment type="caution">
    <text evidence="10">The sequence shown here is derived from an EMBL/GenBank/DDBJ whole genome shotgun (WGS) entry which is preliminary data.</text>
</comment>
<feature type="domain" description="Amidase" evidence="9">
    <location>
        <begin position="27"/>
        <end position="471"/>
    </location>
</feature>
<feature type="active site" description="Acyl-ester intermediate" evidence="8">
    <location>
        <position position="182"/>
    </location>
</feature>
<feature type="active site" description="Charge relay system" evidence="8">
    <location>
        <position position="83"/>
    </location>
</feature>
<dbReference type="InterPro" id="IPR023631">
    <property type="entry name" value="Amidase_dom"/>
</dbReference>
<evidence type="ECO:0000259" key="9">
    <source>
        <dbReference type="Pfam" id="PF01425"/>
    </source>
</evidence>
<comment type="function">
    <text evidence="6 8">Allows the formation of correctly charged Gln-tRNA(Gln) through the transamidation of misacylated Glu-tRNA(Gln) in organisms which lack glutaminyl-tRNA synthetase. The reaction takes place in the presence of glutamine and ATP through an activated gamma-phospho-Glu-tRNA(Gln).</text>
</comment>
<gene>
    <name evidence="8 10" type="primary">gatA</name>
    <name evidence="10" type="ORF">VIN30_04060</name>
</gene>
<dbReference type="EC" id="6.3.5.7" evidence="8"/>
<evidence type="ECO:0000256" key="6">
    <source>
        <dbReference type="ARBA" id="ARBA00025295"/>
    </source>
</evidence>
<proteinExistence type="inferred from homology"/>
<organism evidence="10 11">
    <name type="scientific">Adlercreutzia wanghongyangiae</name>
    <dbReference type="NCBI Taxonomy" id="3111451"/>
    <lineage>
        <taxon>Bacteria</taxon>
        <taxon>Bacillati</taxon>
        <taxon>Actinomycetota</taxon>
        <taxon>Coriobacteriia</taxon>
        <taxon>Eggerthellales</taxon>
        <taxon>Eggerthellaceae</taxon>
        <taxon>Adlercreutzia</taxon>
    </lineage>
</organism>
<dbReference type="InterPro" id="IPR000120">
    <property type="entry name" value="Amidase"/>
</dbReference>
<dbReference type="EMBL" id="JAYMFF010000006">
    <property type="protein sequence ID" value="MEC4175614.1"/>
    <property type="molecule type" value="Genomic_DNA"/>
</dbReference>
<keyword evidence="4 8" id="KW-0067">ATP-binding</keyword>
<dbReference type="HAMAP" id="MF_00120">
    <property type="entry name" value="GatA"/>
    <property type="match status" value="1"/>
</dbReference>
<evidence type="ECO:0000313" key="10">
    <source>
        <dbReference type="EMBL" id="MEC4175614.1"/>
    </source>
</evidence>
<dbReference type="InterPro" id="IPR004412">
    <property type="entry name" value="GatA"/>
</dbReference>
<name>A0ABU6IGQ2_9ACTN</name>
<evidence type="ECO:0000256" key="2">
    <source>
        <dbReference type="ARBA" id="ARBA00022598"/>
    </source>
</evidence>
<sequence length="497" mass="51926">MARTFGEMSVREIQAGLAAKEFSAAEVARGTFDRIAAADGVVHSFLETTEELALDAAARIDAAIAEGRLAEMGPLAGIPVGYKDNMNLTGTHTTCSSNMLRNYVSPYTATCVENTLRAGALPIGKLNMDEFAFGSSTETSAFGPTHNPWDTERVPGGSSGGSAAAVAAGLVPVTLGSDTGGSIRQPGAFCGLVGVKPTYGVVSRYGVVAFGSSLDQVGPFARSVEDAALALNALAGRDELDCTSQPCDVDFTANLAEGVAGMKVGVVPAFMEAQGLTPEVRAKVEEAASALEKMGAELVEVELPHAQAAMSAYYVLGPCEAFSNLARFDSVRYGYCDPGHKDLGSQYEASRHEGFGPEARRRIMLGSYLLSAGVYDTYYYPAQQVRTLITRDYAAAYEKVDVILTPVAPRTAFKFGEIGDPTEMYLSDMFTISINIAGNGGMSVPVGLGADTHLPVGVQLIAPPFKDANMLRAAAALETVYGAAPVAPDFADGKAGA</sequence>
<evidence type="ECO:0000256" key="7">
    <source>
        <dbReference type="ARBA" id="ARBA00047407"/>
    </source>
</evidence>
<accession>A0ABU6IGQ2</accession>
<evidence type="ECO:0000256" key="4">
    <source>
        <dbReference type="ARBA" id="ARBA00022840"/>
    </source>
</evidence>
<dbReference type="Gene3D" id="3.90.1300.10">
    <property type="entry name" value="Amidase signature (AS) domain"/>
    <property type="match status" value="1"/>
</dbReference>
<keyword evidence="3 8" id="KW-0547">Nucleotide-binding</keyword>
<dbReference type="NCBIfam" id="TIGR00132">
    <property type="entry name" value="gatA"/>
    <property type="match status" value="1"/>
</dbReference>
<evidence type="ECO:0000256" key="1">
    <source>
        <dbReference type="ARBA" id="ARBA00008069"/>
    </source>
</evidence>
<dbReference type="SUPFAM" id="SSF75304">
    <property type="entry name" value="Amidase signature (AS) enzymes"/>
    <property type="match status" value="1"/>
</dbReference>
<keyword evidence="2 8" id="KW-0436">Ligase</keyword>
<dbReference type="Proteomes" id="UP001349994">
    <property type="component" value="Unassembled WGS sequence"/>
</dbReference>
<comment type="catalytic activity">
    <reaction evidence="7 8">
        <text>L-glutamyl-tRNA(Gln) + L-glutamine + ATP + H2O = L-glutaminyl-tRNA(Gln) + L-glutamate + ADP + phosphate + H(+)</text>
        <dbReference type="Rhea" id="RHEA:17521"/>
        <dbReference type="Rhea" id="RHEA-COMP:9681"/>
        <dbReference type="Rhea" id="RHEA-COMP:9684"/>
        <dbReference type="ChEBI" id="CHEBI:15377"/>
        <dbReference type="ChEBI" id="CHEBI:15378"/>
        <dbReference type="ChEBI" id="CHEBI:29985"/>
        <dbReference type="ChEBI" id="CHEBI:30616"/>
        <dbReference type="ChEBI" id="CHEBI:43474"/>
        <dbReference type="ChEBI" id="CHEBI:58359"/>
        <dbReference type="ChEBI" id="CHEBI:78520"/>
        <dbReference type="ChEBI" id="CHEBI:78521"/>
        <dbReference type="ChEBI" id="CHEBI:456216"/>
        <dbReference type="EC" id="6.3.5.7"/>
    </reaction>
</comment>
<dbReference type="PROSITE" id="PS00571">
    <property type="entry name" value="AMIDASES"/>
    <property type="match status" value="1"/>
</dbReference>
<evidence type="ECO:0000313" key="11">
    <source>
        <dbReference type="Proteomes" id="UP001349994"/>
    </source>
</evidence>
<dbReference type="PANTHER" id="PTHR11895:SF151">
    <property type="entry name" value="GLUTAMYL-TRNA(GLN) AMIDOTRANSFERASE SUBUNIT A"/>
    <property type="match status" value="1"/>
</dbReference>
<reference evidence="10 11" key="1">
    <citation type="submission" date="2024-01" db="EMBL/GenBank/DDBJ databases">
        <title>novel species in genus Adlercreutzia.</title>
        <authorList>
            <person name="Liu X."/>
        </authorList>
    </citation>
    <scope>NUCLEOTIDE SEQUENCE [LARGE SCALE GENOMIC DNA]</scope>
    <source>
        <strain evidence="10 11">R7</strain>
    </source>
</reference>
<dbReference type="InterPro" id="IPR036928">
    <property type="entry name" value="AS_sf"/>
</dbReference>
<keyword evidence="11" id="KW-1185">Reference proteome</keyword>
<comment type="similarity">
    <text evidence="1 8">Belongs to the amidase family. GatA subfamily.</text>
</comment>
<evidence type="ECO:0000256" key="3">
    <source>
        <dbReference type="ARBA" id="ARBA00022741"/>
    </source>
</evidence>
<feature type="active site" description="Charge relay system" evidence="8">
    <location>
        <position position="158"/>
    </location>
</feature>
<evidence type="ECO:0000256" key="8">
    <source>
        <dbReference type="HAMAP-Rule" id="MF_00120"/>
    </source>
</evidence>
<protein>
    <recommendedName>
        <fullName evidence="8">Glutamyl-tRNA(Gln) amidotransferase subunit A</fullName>
        <shortName evidence="8">Glu-ADT subunit A</shortName>
        <ecNumber evidence="8">6.3.5.7</ecNumber>
    </recommendedName>
</protein>
<dbReference type="InterPro" id="IPR020556">
    <property type="entry name" value="Amidase_CS"/>
</dbReference>
<comment type="subunit">
    <text evidence="8">Heterotrimer of A, B and C subunits.</text>
</comment>
<dbReference type="RefSeq" id="WP_338209485.1">
    <property type="nucleotide sequence ID" value="NZ_JAYMFF010000006.1"/>
</dbReference>